<dbReference type="PANTHER" id="PTHR44591">
    <property type="entry name" value="STRESS RESPONSE REGULATOR PROTEIN 1"/>
    <property type="match status" value="1"/>
</dbReference>
<sequence>MNSNRILIIDQDATFIQTVSNYFKSIGIEVFSTGDGIEGYRMAKKEKPGVVILDTDLPNLSGFQVCRLLKGDDRYQQIPVVFVSSNDSQEDVLKSERALCDLFLRKPIVADQLTQEIIALLAPQAGEESAVA</sequence>
<keyword evidence="1" id="KW-0597">Phosphoprotein</keyword>
<evidence type="ECO:0000259" key="2">
    <source>
        <dbReference type="PROSITE" id="PS50110"/>
    </source>
</evidence>
<evidence type="ECO:0000256" key="1">
    <source>
        <dbReference type="ARBA" id="ARBA00022553"/>
    </source>
</evidence>
<dbReference type="Pfam" id="PF00072">
    <property type="entry name" value="Response_reg"/>
    <property type="match status" value="1"/>
</dbReference>
<accession>A0A381WJ36</accession>
<name>A0A381WJ36_9ZZZZ</name>
<dbReference type="PROSITE" id="PS50110">
    <property type="entry name" value="RESPONSE_REGULATORY"/>
    <property type="match status" value="1"/>
</dbReference>
<dbReference type="AlphaFoldDB" id="A0A381WJ36"/>
<dbReference type="SUPFAM" id="SSF52172">
    <property type="entry name" value="CheY-like"/>
    <property type="match status" value="1"/>
</dbReference>
<dbReference type="PANTHER" id="PTHR44591:SF23">
    <property type="entry name" value="CHEY SUBFAMILY"/>
    <property type="match status" value="1"/>
</dbReference>
<feature type="domain" description="Response regulatory" evidence="2">
    <location>
        <begin position="5"/>
        <end position="121"/>
    </location>
</feature>
<proteinExistence type="predicted"/>
<dbReference type="Gene3D" id="3.40.50.2300">
    <property type="match status" value="1"/>
</dbReference>
<dbReference type="InterPro" id="IPR011006">
    <property type="entry name" value="CheY-like_superfamily"/>
</dbReference>
<dbReference type="EMBL" id="UINC01011955">
    <property type="protein sequence ID" value="SVA52462.1"/>
    <property type="molecule type" value="Genomic_DNA"/>
</dbReference>
<gene>
    <name evidence="3" type="ORF">METZ01_LOCUS105316</name>
</gene>
<protein>
    <recommendedName>
        <fullName evidence="2">Response regulatory domain-containing protein</fullName>
    </recommendedName>
</protein>
<organism evidence="3">
    <name type="scientific">marine metagenome</name>
    <dbReference type="NCBI Taxonomy" id="408172"/>
    <lineage>
        <taxon>unclassified sequences</taxon>
        <taxon>metagenomes</taxon>
        <taxon>ecological metagenomes</taxon>
    </lineage>
</organism>
<evidence type="ECO:0000313" key="3">
    <source>
        <dbReference type="EMBL" id="SVA52462.1"/>
    </source>
</evidence>
<reference evidence="3" key="1">
    <citation type="submission" date="2018-05" db="EMBL/GenBank/DDBJ databases">
        <authorList>
            <person name="Lanie J.A."/>
            <person name="Ng W.-L."/>
            <person name="Kazmierczak K.M."/>
            <person name="Andrzejewski T.M."/>
            <person name="Davidsen T.M."/>
            <person name="Wayne K.J."/>
            <person name="Tettelin H."/>
            <person name="Glass J.I."/>
            <person name="Rusch D."/>
            <person name="Podicherti R."/>
            <person name="Tsui H.-C.T."/>
            <person name="Winkler M.E."/>
        </authorList>
    </citation>
    <scope>NUCLEOTIDE SEQUENCE</scope>
</reference>
<dbReference type="InterPro" id="IPR050595">
    <property type="entry name" value="Bact_response_regulator"/>
</dbReference>
<dbReference type="SMART" id="SM00448">
    <property type="entry name" value="REC"/>
    <property type="match status" value="1"/>
</dbReference>
<dbReference type="InterPro" id="IPR001789">
    <property type="entry name" value="Sig_transdc_resp-reg_receiver"/>
</dbReference>
<dbReference type="GO" id="GO:0000160">
    <property type="term" value="P:phosphorelay signal transduction system"/>
    <property type="evidence" value="ECO:0007669"/>
    <property type="project" value="InterPro"/>
</dbReference>